<reference evidence="7" key="2">
    <citation type="submission" date="2015-06" db="UniProtKB">
        <authorList>
            <consortium name="EnsemblMetazoa"/>
        </authorList>
    </citation>
    <scope>IDENTIFICATION</scope>
</reference>
<evidence type="ECO:0000256" key="3">
    <source>
        <dbReference type="ARBA" id="ARBA00022737"/>
    </source>
</evidence>
<feature type="region of interest" description="Disordered" evidence="4">
    <location>
        <begin position="677"/>
        <end position="700"/>
    </location>
</feature>
<keyword evidence="5" id="KW-0472">Membrane</keyword>
<dbReference type="OMA" id="ILHELHY"/>
<sequence>MNLKNFHNILYYRFNAFFCVVFATTFHLVSSIINEEDVNTNITVGMSSEETSMEEYTTLDTVDFTTTTLAATTTSSSSTETSSSTSTEKSTTTKSVNSLKNPVKYFNKVTPKKRKIDTTVLLVDEPTSEWKCPDIENSRMLECSCAMPHTLRCSGNLHGLSVLAESLRKSPYKVSLLDCTLRNVTFLSDARIFQNVSLHGLVISSGEIKRIHKSALLGISVPLQALGFPSNSLVSVPWSSLVPLTSLERLDLSNNKIKALGPGDFSTLKNLIYMDLSMNQISSISERAFQNLKRLEVLKLSGNRLGDYVSSLKSLSQCFNLRQLDLEGNSLNGPLRTGTLPNIIQNRALQNFTKLTSLSLQHNQIDILQDHAFYGLGSLEFLDLSYNGIVALSSASLQHLSRLRTLDLTHNFLRALTSDLIKPLPSIRDLRLTGNDISIIAKDAMDGAKEIQKLTLQENPLSCDCSIKEFAEWLQNSNIDSSDLLTVTCMTPPRLEGAPLFQVQLENLKCEMDNIEFDNANILEQLDAISKENDTHNILDLSEKIILMDLHYSIDYGLMLTWILNLNQDDYMCNAIFVYKEDNIHEILLDHSPVHCESNIVNNQNTVSVIVPNSSYLSIGESYRFCIVLVQEHNSNSDLVVGCSNITKLQLSKESTWGRKFTRHFSDIASFDKVSRNNDLESDSSEEELDDDDGEELNQNDIQQSSTKKIYLAGRGISVNMNERNETYEQMLVKLNESFLPGLGVGVLVTSVLVLIWGAMKIRSTKPTVAPTSTTCYTANGTRLDSQLGVWKMETDI</sequence>
<dbReference type="Proteomes" id="UP000015102">
    <property type="component" value="Unassembled WGS sequence"/>
</dbReference>
<evidence type="ECO:0000259" key="6">
    <source>
        <dbReference type="SMART" id="SM00082"/>
    </source>
</evidence>
<keyword evidence="5" id="KW-1133">Transmembrane helix</keyword>
<evidence type="ECO:0000256" key="2">
    <source>
        <dbReference type="ARBA" id="ARBA00022729"/>
    </source>
</evidence>
<reference evidence="8" key="1">
    <citation type="submission" date="2013-02" db="EMBL/GenBank/DDBJ databases">
        <authorList>
            <person name="Hughes D."/>
        </authorList>
    </citation>
    <scope>NUCLEOTIDE SEQUENCE</scope>
    <source>
        <strain>Durham</strain>
        <strain evidence="8">NC isolate 2 -- Noor lab</strain>
    </source>
</reference>
<dbReference type="EMBL" id="CAQQ02144856">
    <property type="status" value="NOT_ANNOTATED_CDS"/>
    <property type="molecule type" value="Genomic_DNA"/>
</dbReference>
<feature type="transmembrane region" description="Helical" evidence="5">
    <location>
        <begin position="739"/>
        <end position="759"/>
    </location>
</feature>
<keyword evidence="1" id="KW-0433">Leucine-rich repeat</keyword>
<dbReference type="Gene3D" id="3.80.10.10">
    <property type="entry name" value="Ribonuclease Inhibitor"/>
    <property type="match status" value="3"/>
</dbReference>
<keyword evidence="3" id="KW-0677">Repeat</keyword>
<proteinExistence type="predicted"/>
<dbReference type="PANTHER" id="PTHR24366:SF165">
    <property type="entry name" value="LEUCINE-RICH TENDON-SPECIFIC PROTEIN, ISOFORM C"/>
    <property type="match status" value="1"/>
</dbReference>
<protein>
    <recommendedName>
        <fullName evidence="6">LRRCT domain-containing protein</fullName>
    </recommendedName>
</protein>
<dbReference type="EnsemblMetazoa" id="MESCA007016-RA">
    <property type="protein sequence ID" value="MESCA007016-PA"/>
    <property type="gene ID" value="MESCA007016"/>
</dbReference>
<keyword evidence="5" id="KW-0812">Transmembrane</keyword>
<dbReference type="SMART" id="SM00365">
    <property type="entry name" value="LRR_SD22"/>
    <property type="match status" value="6"/>
</dbReference>
<feature type="compositionally biased region" description="Acidic residues" evidence="4">
    <location>
        <begin position="680"/>
        <end position="698"/>
    </location>
</feature>
<organism evidence="7 8">
    <name type="scientific">Megaselia scalaris</name>
    <name type="common">Humpbacked fly</name>
    <name type="synonym">Phora scalaris</name>
    <dbReference type="NCBI Taxonomy" id="36166"/>
    <lineage>
        <taxon>Eukaryota</taxon>
        <taxon>Metazoa</taxon>
        <taxon>Ecdysozoa</taxon>
        <taxon>Arthropoda</taxon>
        <taxon>Hexapoda</taxon>
        <taxon>Insecta</taxon>
        <taxon>Pterygota</taxon>
        <taxon>Neoptera</taxon>
        <taxon>Endopterygota</taxon>
        <taxon>Diptera</taxon>
        <taxon>Brachycera</taxon>
        <taxon>Muscomorpha</taxon>
        <taxon>Platypezoidea</taxon>
        <taxon>Phoridae</taxon>
        <taxon>Megaseliini</taxon>
        <taxon>Megaselia</taxon>
    </lineage>
</organism>
<feature type="transmembrane region" description="Helical" evidence="5">
    <location>
        <begin position="12"/>
        <end position="33"/>
    </location>
</feature>
<dbReference type="GO" id="GO:0071944">
    <property type="term" value="C:cell periphery"/>
    <property type="evidence" value="ECO:0007669"/>
    <property type="project" value="UniProtKB-ARBA"/>
</dbReference>
<dbReference type="SMART" id="SM00369">
    <property type="entry name" value="LRR_TYP"/>
    <property type="match status" value="7"/>
</dbReference>
<evidence type="ECO:0000256" key="5">
    <source>
        <dbReference type="SAM" id="Phobius"/>
    </source>
</evidence>
<dbReference type="FunFam" id="3.80.10.10:FF:001360">
    <property type="entry name" value="Uncharacterized protein"/>
    <property type="match status" value="1"/>
</dbReference>
<dbReference type="InterPro" id="IPR003591">
    <property type="entry name" value="Leu-rich_rpt_typical-subtyp"/>
</dbReference>
<dbReference type="EMBL" id="CAQQ02144857">
    <property type="status" value="NOT_ANNOTATED_CDS"/>
    <property type="molecule type" value="Genomic_DNA"/>
</dbReference>
<dbReference type="EMBL" id="CAQQ02144858">
    <property type="status" value="NOT_ANNOTATED_CDS"/>
    <property type="molecule type" value="Genomic_DNA"/>
</dbReference>
<dbReference type="PROSITE" id="PS51450">
    <property type="entry name" value="LRR"/>
    <property type="match status" value="2"/>
</dbReference>
<dbReference type="AlphaFoldDB" id="T1GTI4"/>
<feature type="domain" description="LRRCT" evidence="6">
    <location>
        <begin position="459"/>
        <end position="511"/>
    </location>
</feature>
<dbReference type="InterPro" id="IPR000483">
    <property type="entry name" value="Cys-rich_flank_reg_C"/>
</dbReference>
<evidence type="ECO:0000256" key="4">
    <source>
        <dbReference type="SAM" id="MobiDB-lite"/>
    </source>
</evidence>
<dbReference type="HOGENOM" id="CLU_018837_0_0_1"/>
<dbReference type="InterPro" id="IPR001611">
    <property type="entry name" value="Leu-rich_rpt"/>
</dbReference>
<dbReference type="Pfam" id="PF13855">
    <property type="entry name" value="LRR_8"/>
    <property type="match status" value="2"/>
</dbReference>
<keyword evidence="8" id="KW-1185">Reference proteome</keyword>
<dbReference type="InterPro" id="IPR032675">
    <property type="entry name" value="LRR_dom_sf"/>
</dbReference>
<name>T1GTI4_MEGSC</name>
<evidence type="ECO:0000313" key="8">
    <source>
        <dbReference type="Proteomes" id="UP000015102"/>
    </source>
</evidence>
<keyword evidence="2" id="KW-0732">Signal</keyword>
<feature type="region of interest" description="Disordered" evidence="4">
    <location>
        <begin position="73"/>
        <end position="95"/>
    </location>
</feature>
<dbReference type="PANTHER" id="PTHR24366">
    <property type="entry name" value="IG(IMMUNOGLOBULIN) AND LRR(LEUCINE RICH REPEAT) DOMAINS"/>
    <property type="match status" value="1"/>
</dbReference>
<accession>T1GTI4</accession>
<dbReference type="STRING" id="36166.T1GTI4"/>
<evidence type="ECO:0000256" key="1">
    <source>
        <dbReference type="ARBA" id="ARBA00022614"/>
    </source>
</evidence>
<evidence type="ECO:0000313" key="7">
    <source>
        <dbReference type="EnsemblMetazoa" id="MESCA007016-PA"/>
    </source>
</evidence>
<dbReference type="SUPFAM" id="SSF52058">
    <property type="entry name" value="L domain-like"/>
    <property type="match status" value="1"/>
</dbReference>
<dbReference type="SMART" id="SM00082">
    <property type="entry name" value="LRRCT"/>
    <property type="match status" value="1"/>
</dbReference>
<dbReference type="PRINTS" id="PR00019">
    <property type="entry name" value="LEURICHRPT"/>
</dbReference>